<evidence type="ECO:0000313" key="12">
    <source>
        <dbReference type="Proteomes" id="UP000233730"/>
    </source>
</evidence>
<feature type="compositionally biased region" description="Polar residues" evidence="8">
    <location>
        <begin position="497"/>
        <end position="525"/>
    </location>
</feature>
<feature type="transmembrane region" description="Helical" evidence="9">
    <location>
        <begin position="147"/>
        <end position="168"/>
    </location>
</feature>
<dbReference type="AlphaFoldDB" id="A0A2N3QFK5"/>
<protein>
    <submittedName>
        <fullName evidence="11">Acyltransferase</fullName>
    </submittedName>
</protein>
<evidence type="ECO:0000313" key="11">
    <source>
        <dbReference type="EMBL" id="PKU89460.1"/>
    </source>
</evidence>
<dbReference type="Proteomes" id="UP000233730">
    <property type="component" value="Unassembled WGS sequence"/>
</dbReference>
<dbReference type="GO" id="GO:0009103">
    <property type="term" value="P:lipopolysaccharide biosynthetic process"/>
    <property type="evidence" value="ECO:0007669"/>
    <property type="project" value="TreeGrafter"/>
</dbReference>
<keyword evidence="2" id="KW-1003">Cell membrane</keyword>
<comment type="subcellular location">
    <subcellularLocation>
        <location evidence="1">Cell membrane</location>
        <topology evidence="1">Multi-pass membrane protein</topology>
    </subcellularLocation>
</comment>
<dbReference type="Gene3D" id="3.40.50.1110">
    <property type="entry name" value="SGNH hydrolase"/>
    <property type="match status" value="1"/>
</dbReference>
<sequence>MPRIVVSGVPTTASRHIAVLDGMRALAIIGVIGYHTRPSLLPGGFLGVTLFFVVSGFLLTRSMVNLFERLRFSYPHFLRGRVRRLWPSVLATIAGTAILVYCMAPSLLPKVRGDALPSALFYSNWSFIFRKLSYFQAAGLPSPLTHLWFTSLIMQFYVLWPLLFVLIFQLCRSRAARAAVIGALALASSLEMLLLYTPGQDTSRIYYGLDTRAAELLVGAALAVLLHRHAGRQDDEFAHDPPRWQFFSHTVHVHGRALRVTGTQLVNALGFALLVVFCVCFVTVDPQSAWLYRGGYLLFALLAAAMIWAGMHSGVFMRAMGAKLCSYIGSRSFSLYLVHYPLLIVLNPATRTTPLPWWGYLGQFALIVALGEVFFQLIEAMRGTPWLPWLTRAEHDADPARETAGARLGRRLAASGNIAVRMLGTAGGRFATLTARLRPGAVVGIVAGALAVVVLLLPLNWQTIAHARAVQLRPELALTAEQARKQLATQTPQPQQSPKSGRSDSAQPKNTDAAQPKGTDTTQPQVSALKVPNNLDPSRWQCDAAAQQCSVRMLMIGDSVTAGVAQTLQQHFPQAHIDGAVSRQFATGEDLLAQFLSSGEDPQVIVFALGTNGAATREQAEHVVQLAAGRPLYFVTALAPVDWTAASNATFQEVAAAHPNVGIIDWSALATAHPEYLYDDGTHPNELGTQAYEQQLYNALCPHD</sequence>
<dbReference type="InterPro" id="IPR050879">
    <property type="entry name" value="Acyltransferase_3"/>
</dbReference>
<evidence type="ECO:0000259" key="10">
    <source>
        <dbReference type="Pfam" id="PF01757"/>
    </source>
</evidence>
<feature type="transmembrane region" description="Helical" evidence="9">
    <location>
        <begin position="357"/>
        <end position="378"/>
    </location>
</feature>
<gene>
    <name evidence="11" type="ORF">CQR46_1434</name>
</gene>
<keyword evidence="4 9" id="KW-0812">Transmembrane</keyword>
<keyword evidence="5 9" id="KW-1133">Transmembrane helix</keyword>
<evidence type="ECO:0000256" key="7">
    <source>
        <dbReference type="ARBA" id="ARBA00023315"/>
    </source>
</evidence>
<feature type="transmembrane region" description="Helical" evidence="9">
    <location>
        <begin position="265"/>
        <end position="284"/>
    </location>
</feature>
<feature type="transmembrane region" description="Helical" evidence="9">
    <location>
        <begin position="296"/>
        <end position="317"/>
    </location>
</feature>
<evidence type="ECO:0000256" key="4">
    <source>
        <dbReference type="ARBA" id="ARBA00022692"/>
    </source>
</evidence>
<dbReference type="GO" id="GO:0005886">
    <property type="term" value="C:plasma membrane"/>
    <property type="evidence" value="ECO:0007669"/>
    <property type="project" value="UniProtKB-SubCell"/>
</dbReference>
<dbReference type="InterPro" id="IPR036514">
    <property type="entry name" value="SGNH_hydro_sf"/>
</dbReference>
<name>A0A2N3QFK5_9BIFI</name>
<dbReference type="Pfam" id="PF01757">
    <property type="entry name" value="Acyl_transf_3"/>
    <property type="match status" value="1"/>
</dbReference>
<keyword evidence="6 9" id="KW-0472">Membrane</keyword>
<comment type="caution">
    <text evidence="11">The sequence shown here is derived from an EMBL/GenBank/DDBJ whole genome shotgun (WGS) entry which is preliminary data.</text>
</comment>
<feature type="transmembrane region" description="Helical" evidence="9">
    <location>
        <begin position="324"/>
        <end position="345"/>
    </location>
</feature>
<feature type="transmembrane region" description="Helical" evidence="9">
    <location>
        <begin position="439"/>
        <end position="461"/>
    </location>
</feature>
<keyword evidence="7 11" id="KW-0012">Acyltransferase</keyword>
<accession>A0A2N3QFK5</accession>
<evidence type="ECO:0000256" key="2">
    <source>
        <dbReference type="ARBA" id="ARBA00022475"/>
    </source>
</evidence>
<dbReference type="GO" id="GO:0016747">
    <property type="term" value="F:acyltransferase activity, transferring groups other than amino-acyl groups"/>
    <property type="evidence" value="ECO:0007669"/>
    <property type="project" value="InterPro"/>
</dbReference>
<reference evidence="11 12" key="1">
    <citation type="submission" date="2017-10" db="EMBL/GenBank/DDBJ databases">
        <title>Bifidobacterium genomics.</title>
        <authorList>
            <person name="Lugli G.A."/>
            <person name="Milani C."/>
            <person name="Mancabelli L."/>
        </authorList>
    </citation>
    <scope>NUCLEOTIDE SEQUENCE [LARGE SCALE GENOMIC DNA]</scope>
    <source>
        <strain evidence="11 12">1524B</strain>
    </source>
</reference>
<dbReference type="InterPro" id="IPR002656">
    <property type="entry name" value="Acyl_transf_3_dom"/>
</dbReference>
<dbReference type="EMBL" id="PCGZ01000009">
    <property type="protein sequence ID" value="PKU89460.1"/>
    <property type="molecule type" value="Genomic_DNA"/>
</dbReference>
<dbReference type="PANTHER" id="PTHR23028">
    <property type="entry name" value="ACETYLTRANSFERASE"/>
    <property type="match status" value="1"/>
</dbReference>
<evidence type="ECO:0000256" key="3">
    <source>
        <dbReference type="ARBA" id="ARBA00022679"/>
    </source>
</evidence>
<dbReference type="RefSeq" id="WP_101430198.1">
    <property type="nucleotide sequence ID" value="NZ_PCGZ01000009.1"/>
</dbReference>
<evidence type="ECO:0000256" key="1">
    <source>
        <dbReference type="ARBA" id="ARBA00004651"/>
    </source>
</evidence>
<keyword evidence="3 11" id="KW-0808">Transferase</keyword>
<evidence type="ECO:0000256" key="9">
    <source>
        <dbReference type="SAM" id="Phobius"/>
    </source>
</evidence>
<evidence type="ECO:0000256" key="6">
    <source>
        <dbReference type="ARBA" id="ARBA00023136"/>
    </source>
</evidence>
<feature type="transmembrane region" description="Helical" evidence="9">
    <location>
        <begin position="44"/>
        <end position="64"/>
    </location>
</feature>
<feature type="region of interest" description="Disordered" evidence="8">
    <location>
        <begin position="485"/>
        <end position="525"/>
    </location>
</feature>
<feature type="domain" description="Acyltransferase 3" evidence="10">
    <location>
        <begin position="19"/>
        <end position="370"/>
    </location>
</feature>
<evidence type="ECO:0000256" key="5">
    <source>
        <dbReference type="ARBA" id="ARBA00022989"/>
    </source>
</evidence>
<organism evidence="11 12">
    <name type="scientific">Bifidobacterium pseudolongum subsp. globosum</name>
    <dbReference type="NCBI Taxonomy" id="1690"/>
    <lineage>
        <taxon>Bacteria</taxon>
        <taxon>Bacillati</taxon>
        <taxon>Actinomycetota</taxon>
        <taxon>Actinomycetes</taxon>
        <taxon>Bifidobacteriales</taxon>
        <taxon>Bifidobacteriaceae</taxon>
        <taxon>Bifidobacterium</taxon>
    </lineage>
</organism>
<feature type="transmembrane region" description="Helical" evidence="9">
    <location>
        <begin position="85"/>
        <end position="108"/>
    </location>
</feature>
<evidence type="ECO:0000256" key="8">
    <source>
        <dbReference type="SAM" id="MobiDB-lite"/>
    </source>
</evidence>
<proteinExistence type="predicted"/>
<dbReference type="SUPFAM" id="SSF52266">
    <property type="entry name" value="SGNH hydrolase"/>
    <property type="match status" value="1"/>
</dbReference>
<dbReference type="PANTHER" id="PTHR23028:SF53">
    <property type="entry name" value="ACYL_TRANSF_3 DOMAIN-CONTAINING PROTEIN"/>
    <property type="match status" value="1"/>
</dbReference>